<dbReference type="PANTHER" id="PTHR42914">
    <property type="entry name" value="7-CYANO-7-DEAZAGUANINE SYNTHASE"/>
    <property type="match status" value="1"/>
</dbReference>
<dbReference type="GO" id="GO:0046872">
    <property type="term" value="F:metal ion binding"/>
    <property type="evidence" value="ECO:0007669"/>
    <property type="project" value="UniProtKB-KW"/>
</dbReference>
<dbReference type="PIRSF" id="PIRSF006293">
    <property type="entry name" value="ExsB"/>
    <property type="match status" value="1"/>
</dbReference>
<dbReference type="SUPFAM" id="SSF52402">
    <property type="entry name" value="Adenine nucleotide alpha hydrolases-like"/>
    <property type="match status" value="1"/>
</dbReference>
<keyword evidence="5" id="KW-0862">Zinc</keyword>
<evidence type="ECO:0000256" key="7">
    <source>
        <dbReference type="ARBA" id="ARBA00037993"/>
    </source>
</evidence>
<sequence length="229" mass="25542">MNLNMCKKAICILSGGMDSTLTSYIAKNDGYDVIAVHYSYGQRTQTKELESFRKICTRLNTKKKYEINIPFFTDIGASALTDRTIDVPINGIDDKVPATYVPFRNGIFISIAAAIAEKEKATAIFIGVVEEDSSGYPDCTNSFIHNMQNTINQGTQEQTSLKIITPLINLAKKDIVKRSIDLQVPLELTWSCYKNENTACGVCDSCRLRLKGFKLANIEDKIKYTNGEL</sequence>
<evidence type="ECO:0000256" key="3">
    <source>
        <dbReference type="ARBA" id="ARBA00022723"/>
    </source>
</evidence>
<dbReference type="CDD" id="cd01995">
    <property type="entry name" value="QueC-like"/>
    <property type="match status" value="1"/>
</dbReference>
<comment type="catalytic activity">
    <reaction evidence="9">
        <text>7-carboxy-7-carbaguanine + NH4(+) + 2 ATP = 7-cyano-7-carbaguanine + 2 AMP + 2 diphosphate + 2 H(+)</text>
        <dbReference type="Rhea" id="RHEA:27982"/>
        <dbReference type="ChEBI" id="CHEBI:15378"/>
        <dbReference type="ChEBI" id="CHEBI:28938"/>
        <dbReference type="ChEBI" id="CHEBI:30616"/>
        <dbReference type="ChEBI" id="CHEBI:33019"/>
        <dbReference type="ChEBI" id="CHEBI:45075"/>
        <dbReference type="ChEBI" id="CHEBI:61036"/>
        <dbReference type="ChEBI" id="CHEBI:456215"/>
        <dbReference type="EC" id="6.3.4.20"/>
    </reaction>
</comment>
<protein>
    <recommendedName>
        <fullName evidence="8">7-cyano-7-deazaguanine synthase</fullName>
        <ecNumber evidence="8">6.3.4.20</ecNumber>
    </recommendedName>
</protein>
<dbReference type="Gene3D" id="3.40.50.620">
    <property type="entry name" value="HUPs"/>
    <property type="match status" value="1"/>
</dbReference>
<dbReference type="GO" id="GO:0016874">
    <property type="term" value="F:ligase activity"/>
    <property type="evidence" value="ECO:0007669"/>
    <property type="project" value="UniProtKB-KW"/>
</dbReference>
<dbReference type="EMBL" id="UOYO01000058">
    <property type="protein sequence ID" value="VAY88439.1"/>
    <property type="molecule type" value="Genomic_DNA"/>
</dbReference>
<keyword evidence="2" id="KW-0436">Ligase</keyword>
<evidence type="ECO:0000256" key="6">
    <source>
        <dbReference type="ARBA" id="ARBA00022840"/>
    </source>
</evidence>
<comment type="similarity">
    <text evidence="7">Belongs to the QueC family.</text>
</comment>
<evidence type="ECO:0000256" key="2">
    <source>
        <dbReference type="ARBA" id="ARBA00022598"/>
    </source>
</evidence>
<name>A0A3B1E7R2_9ZZZZ</name>
<dbReference type="InterPro" id="IPR018317">
    <property type="entry name" value="QueC"/>
</dbReference>
<proteinExistence type="inferred from homology"/>
<dbReference type="HAMAP" id="MF_01633">
    <property type="entry name" value="QueC"/>
    <property type="match status" value="1"/>
</dbReference>
<evidence type="ECO:0000256" key="9">
    <source>
        <dbReference type="ARBA" id="ARBA00047890"/>
    </source>
</evidence>
<dbReference type="PANTHER" id="PTHR42914:SF1">
    <property type="entry name" value="7-CYANO-7-DEAZAGUANINE SYNTHASE"/>
    <property type="match status" value="1"/>
</dbReference>
<dbReference type="InterPro" id="IPR014729">
    <property type="entry name" value="Rossmann-like_a/b/a_fold"/>
</dbReference>
<comment type="pathway">
    <text evidence="1">Purine metabolism; 7-cyano-7-deazaguanine biosynthesis.</text>
</comment>
<accession>A0A3B1E7R2</accession>
<keyword evidence="4" id="KW-0547">Nucleotide-binding</keyword>
<evidence type="ECO:0000256" key="1">
    <source>
        <dbReference type="ARBA" id="ARBA00005061"/>
    </source>
</evidence>
<evidence type="ECO:0000256" key="5">
    <source>
        <dbReference type="ARBA" id="ARBA00022833"/>
    </source>
</evidence>
<organism evidence="10">
    <name type="scientific">hydrothermal vent metagenome</name>
    <dbReference type="NCBI Taxonomy" id="652676"/>
    <lineage>
        <taxon>unclassified sequences</taxon>
        <taxon>metagenomes</taxon>
        <taxon>ecological metagenomes</taxon>
    </lineage>
</organism>
<evidence type="ECO:0000256" key="4">
    <source>
        <dbReference type="ARBA" id="ARBA00022741"/>
    </source>
</evidence>
<keyword evidence="6" id="KW-0067">ATP-binding</keyword>
<evidence type="ECO:0000313" key="10">
    <source>
        <dbReference type="EMBL" id="VAY88439.1"/>
    </source>
</evidence>
<dbReference type="Pfam" id="PF06508">
    <property type="entry name" value="QueC"/>
    <property type="match status" value="1"/>
</dbReference>
<evidence type="ECO:0000256" key="8">
    <source>
        <dbReference type="ARBA" id="ARBA00039149"/>
    </source>
</evidence>
<reference evidence="10" key="1">
    <citation type="submission" date="2018-10" db="EMBL/GenBank/DDBJ databases">
        <authorList>
            <person name="Aoki K."/>
        </authorList>
    </citation>
    <scope>NUCLEOTIDE SEQUENCE</scope>
</reference>
<dbReference type="EC" id="6.3.4.20" evidence="8"/>
<dbReference type="NCBIfam" id="TIGR00364">
    <property type="entry name" value="7-cyano-7-deazaguanine synthase QueC"/>
    <property type="match status" value="1"/>
</dbReference>
<keyword evidence="3" id="KW-0479">Metal-binding</keyword>
<dbReference type="GO" id="GO:0005524">
    <property type="term" value="F:ATP binding"/>
    <property type="evidence" value="ECO:0007669"/>
    <property type="project" value="UniProtKB-KW"/>
</dbReference>
<gene>
    <name evidence="10" type="ORF">MNB_ARC-1_250</name>
</gene>
<dbReference type="AlphaFoldDB" id="A0A3B1E7R2"/>